<proteinExistence type="predicted"/>
<feature type="domain" description="GGDEF" evidence="3">
    <location>
        <begin position="572"/>
        <end position="705"/>
    </location>
</feature>
<dbReference type="PANTHER" id="PTHR44757:SF2">
    <property type="entry name" value="BIOFILM ARCHITECTURE MAINTENANCE PROTEIN MBAA"/>
    <property type="match status" value="1"/>
</dbReference>
<dbReference type="SMART" id="SM00267">
    <property type="entry name" value="GGDEF"/>
    <property type="match status" value="1"/>
</dbReference>
<evidence type="ECO:0000259" key="2">
    <source>
        <dbReference type="PROSITE" id="PS50883"/>
    </source>
</evidence>
<dbReference type="Pfam" id="PF00990">
    <property type="entry name" value="GGDEF"/>
    <property type="match status" value="1"/>
</dbReference>
<gene>
    <name evidence="4" type="ORF">SAMN05216302_10058</name>
</gene>
<feature type="domain" description="EAL" evidence="2">
    <location>
        <begin position="716"/>
        <end position="832"/>
    </location>
</feature>
<dbReference type="Proteomes" id="UP000199533">
    <property type="component" value="Unassembled WGS sequence"/>
</dbReference>
<evidence type="ECO:0000256" key="1">
    <source>
        <dbReference type="SAM" id="Phobius"/>
    </source>
</evidence>
<evidence type="ECO:0000313" key="5">
    <source>
        <dbReference type="Proteomes" id="UP000199533"/>
    </source>
</evidence>
<feature type="transmembrane region" description="Helical" evidence="1">
    <location>
        <begin position="29"/>
        <end position="52"/>
    </location>
</feature>
<dbReference type="Pfam" id="PF14827">
    <property type="entry name" value="dCache_3"/>
    <property type="match status" value="1"/>
</dbReference>
<dbReference type="SUPFAM" id="SSF55785">
    <property type="entry name" value="PYP-like sensor domain (PAS domain)"/>
    <property type="match status" value="1"/>
</dbReference>
<dbReference type="SMART" id="SM00052">
    <property type="entry name" value="EAL"/>
    <property type="match status" value="1"/>
</dbReference>
<dbReference type="PANTHER" id="PTHR44757">
    <property type="entry name" value="DIGUANYLATE CYCLASE DGCP"/>
    <property type="match status" value="1"/>
</dbReference>
<dbReference type="Gene3D" id="3.30.450.20">
    <property type="entry name" value="PAS domain"/>
    <property type="match status" value="1"/>
</dbReference>
<dbReference type="InterPro" id="IPR000160">
    <property type="entry name" value="GGDEF_dom"/>
</dbReference>
<protein>
    <submittedName>
        <fullName evidence="4">PAS domain S-box-containing protein/diguanylate cyclase (GGDEF) domain-containing protein</fullName>
    </submittedName>
</protein>
<evidence type="ECO:0000313" key="4">
    <source>
        <dbReference type="EMBL" id="SFK37064.1"/>
    </source>
</evidence>
<dbReference type="InterPro" id="IPR035919">
    <property type="entry name" value="EAL_sf"/>
</dbReference>
<dbReference type="SUPFAM" id="SSF55073">
    <property type="entry name" value="Nucleotide cyclase"/>
    <property type="match status" value="1"/>
</dbReference>
<dbReference type="STRING" id="52441.SAMN05216302_10058"/>
<dbReference type="SUPFAM" id="SSF141868">
    <property type="entry name" value="EAL domain-like"/>
    <property type="match status" value="1"/>
</dbReference>
<feature type="transmembrane region" description="Helical" evidence="1">
    <location>
        <begin position="311"/>
        <end position="333"/>
    </location>
</feature>
<reference evidence="5" key="1">
    <citation type="submission" date="2016-10" db="EMBL/GenBank/DDBJ databases">
        <authorList>
            <person name="Varghese N."/>
            <person name="Submissions S."/>
        </authorList>
    </citation>
    <scope>NUCLEOTIDE SEQUENCE [LARGE SCALE GENOMIC DNA]</scope>
    <source>
        <strain evidence="5">Nm69</strain>
    </source>
</reference>
<dbReference type="InterPro" id="IPR052155">
    <property type="entry name" value="Biofilm_reg_signaling"/>
</dbReference>
<dbReference type="CDD" id="cd00130">
    <property type="entry name" value="PAS"/>
    <property type="match status" value="1"/>
</dbReference>
<keyword evidence="1" id="KW-1133">Transmembrane helix</keyword>
<keyword evidence="1" id="KW-0472">Membrane</keyword>
<organism evidence="4 5">
    <name type="scientific">Nitrosomonas aestuarii</name>
    <dbReference type="NCBI Taxonomy" id="52441"/>
    <lineage>
        <taxon>Bacteria</taxon>
        <taxon>Pseudomonadati</taxon>
        <taxon>Pseudomonadota</taxon>
        <taxon>Betaproteobacteria</taxon>
        <taxon>Nitrosomonadales</taxon>
        <taxon>Nitrosomonadaceae</taxon>
        <taxon>Nitrosomonas</taxon>
    </lineage>
</organism>
<dbReference type="EMBL" id="FOSP01000005">
    <property type="protein sequence ID" value="SFK37064.1"/>
    <property type="molecule type" value="Genomic_DNA"/>
</dbReference>
<dbReference type="PROSITE" id="PS50883">
    <property type="entry name" value="EAL"/>
    <property type="match status" value="1"/>
</dbReference>
<dbReference type="InterPro" id="IPR001633">
    <property type="entry name" value="EAL_dom"/>
</dbReference>
<sequence length="832" mass="94669">MSQVIKKEANIEQVSGTKERTFLSFKWKITSLSSLILLAVVLLFCSVSYLGLITNFDNQRDIEYQRYSREINSLIERLSRGLRQQAETIPYLDGMTEALLTNDKDKINEIFEQHWTLLHFHNGVEFVRFYNASNELTADWGVAEPNHSDDEIILEWVRQVNQDEVPINPLLCRKSCIQLTVAPLLIEGKTRGIAVIGISLADALLAFRRISGAEIGLLLHDSNQTTNTLYIEPWDIYIAAFTNKNESYEILKHAATMFSSMDALREIIQINWKNNYHQIKLFPLQSVNADEAHLVVISDVTSVVNNIHESIWTIALIGLLGLVISEFLLFGIFTRLLSRLKDVSYTLPLLSSGHFEDFRFSLAQTKKKQLFRDEIDMLYDAAVKLSIQLEDLEHKVSSRTKLLIEQKDTLSKERDFVANLLDTAQVIVLTQNAHGKIISMNAYGEMLTFYSEKELQDTPFLNILVSDYDSQDLSVHLDEINRGLRDQLRHEAITHCKDGTTRHVAWLHSRLSWNSTDDPSILSVGLDVTEYKRVEGHLAWLADHDPLTNLYNRRRFSEELEQAISRSDRYQHAGALLFFDLDRFKYINDTSGHQAGDALLRMVAGMLLRTIRSDDISGRLGGDEFAVILPEISTGGAIEVAKKILTHLNETQLTINSRTHKVSASVGIAIFPEHGENVHDLLAAADLAMYQAKDTGRNAWYLFSNEDRSRERVQTLVYWKEKIEYALLHDSFILYLQPIMDIQTHEIKHYEVLLRMLDSDGSILSPAGFISAAEHTGLIHSIDHLVLRKAITQAAKINQSGKHKISFSINLSAHAFNDPELLPIIKQELISH</sequence>
<dbReference type="InterPro" id="IPR000014">
    <property type="entry name" value="PAS"/>
</dbReference>
<dbReference type="Pfam" id="PF00563">
    <property type="entry name" value="EAL"/>
    <property type="match status" value="1"/>
</dbReference>
<dbReference type="InterPro" id="IPR035965">
    <property type="entry name" value="PAS-like_dom_sf"/>
</dbReference>
<keyword evidence="1" id="KW-0812">Transmembrane</keyword>
<dbReference type="NCBIfam" id="TIGR00229">
    <property type="entry name" value="sensory_box"/>
    <property type="match status" value="1"/>
</dbReference>
<dbReference type="PROSITE" id="PS50887">
    <property type="entry name" value="GGDEF"/>
    <property type="match status" value="1"/>
</dbReference>
<accession>A0A1I3YYX3</accession>
<dbReference type="FunFam" id="3.30.70.270:FF:000001">
    <property type="entry name" value="Diguanylate cyclase domain protein"/>
    <property type="match status" value="1"/>
</dbReference>
<dbReference type="Gene3D" id="3.30.70.270">
    <property type="match status" value="1"/>
</dbReference>
<dbReference type="InterPro" id="IPR029787">
    <property type="entry name" value="Nucleotide_cyclase"/>
</dbReference>
<dbReference type="GO" id="GO:0003824">
    <property type="term" value="F:catalytic activity"/>
    <property type="evidence" value="ECO:0007669"/>
    <property type="project" value="UniProtKB-ARBA"/>
</dbReference>
<dbReference type="CDD" id="cd01949">
    <property type="entry name" value="GGDEF"/>
    <property type="match status" value="1"/>
</dbReference>
<keyword evidence="5" id="KW-1185">Reference proteome</keyword>
<dbReference type="SMART" id="SM00091">
    <property type="entry name" value="PAS"/>
    <property type="match status" value="1"/>
</dbReference>
<dbReference type="Gene3D" id="3.20.20.450">
    <property type="entry name" value="EAL domain"/>
    <property type="match status" value="1"/>
</dbReference>
<dbReference type="CDD" id="cd01948">
    <property type="entry name" value="EAL"/>
    <property type="match status" value="1"/>
</dbReference>
<dbReference type="AlphaFoldDB" id="A0A1I3YYX3"/>
<name>A0A1I3YYX3_9PROT</name>
<dbReference type="InterPro" id="IPR029150">
    <property type="entry name" value="dCache_3"/>
</dbReference>
<evidence type="ECO:0000259" key="3">
    <source>
        <dbReference type="PROSITE" id="PS50887"/>
    </source>
</evidence>
<dbReference type="NCBIfam" id="TIGR00254">
    <property type="entry name" value="GGDEF"/>
    <property type="match status" value="1"/>
</dbReference>
<dbReference type="InterPro" id="IPR043128">
    <property type="entry name" value="Rev_trsase/Diguanyl_cyclase"/>
</dbReference>